<sequence length="158" mass="18408">MDMYDFKNDYFYDKLNICLELRHWDQLYLLARNKLQKNPDDWSSWKSLLQLLYTENGPLRQLNLERAGLVDALIKSIIRLWPQARGPQLARLDLYGNLLLVKSEIAPSKDIVVESLKSFLQAFDSKPVCPYDIAYLLPILLPHDEDRCKVSTPVILCL</sequence>
<accession>A0A3S5B7A1</accession>
<dbReference type="Proteomes" id="UP000784294">
    <property type="component" value="Unassembled WGS sequence"/>
</dbReference>
<reference evidence="1" key="1">
    <citation type="submission" date="2018-11" db="EMBL/GenBank/DDBJ databases">
        <authorList>
            <consortium name="Pathogen Informatics"/>
        </authorList>
    </citation>
    <scope>NUCLEOTIDE SEQUENCE</scope>
</reference>
<organism evidence="1 2">
    <name type="scientific">Protopolystoma xenopodis</name>
    <dbReference type="NCBI Taxonomy" id="117903"/>
    <lineage>
        <taxon>Eukaryota</taxon>
        <taxon>Metazoa</taxon>
        <taxon>Spiralia</taxon>
        <taxon>Lophotrochozoa</taxon>
        <taxon>Platyhelminthes</taxon>
        <taxon>Monogenea</taxon>
        <taxon>Polyopisthocotylea</taxon>
        <taxon>Polystomatidea</taxon>
        <taxon>Polystomatidae</taxon>
        <taxon>Protopolystoma</taxon>
    </lineage>
</organism>
<protein>
    <submittedName>
        <fullName evidence="1">Uncharacterized protein</fullName>
    </submittedName>
</protein>
<dbReference type="EMBL" id="CAAALY010250815">
    <property type="protein sequence ID" value="VEL35845.1"/>
    <property type="molecule type" value="Genomic_DNA"/>
</dbReference>
<dbReference type="InterPro" id="IPR019183">
    <property type="entry name" value="NAA25_NatB_aux_su"/>
</dbReference>
<evidence type="ECO:0000313" key="2">
    <source>
        <dbReference type="Proteomes" id="UP000784294"/>
    </source>
</evidence>
<evidence type="ECO:0000313" key="1">
    <source>
        <dbReference type="EMBL" id="VEL35845.1"/>
    </source>
</evidence>
<dbReference type="OrthoDB" id="1874341at2759"/>
<keyword evidence="2" id="KW-1185">Reference proteome</keyword>
<dbReference type="AlphaFoldDB" id="A0A3S5B7A1"/>
<name>A0A3S5B7A1_9PLAT</name>
<comment type="caution">
    <text evidence="1">The sequence shown here is derived from an EMBL/GenBank/DDBJ whole genome shotgun (WGS) entry which is preliminary data.</text>
</comment>
<gene>
    <name evidence="1" type="ORF">PXEA_LOCUS29285</name>
</gene>
<dbReference type="Pfam" id="PF09797">
    <property type="entry name" value="NatB_MDM20"/>
    <property type="match status" value="1"/>
</dbReference>
<proteinExistence type="predicted"/>